<dbReference type="OrthoDB" id="2948705at2759"/>
<sequence length="477" mass="53881">MWVMQFSTLSPAQGNDQSYSTFPQEIVDAIIDELAQPAIGVGSPVQNLRACALVSKAFHASASRHLFAKLQVTYDLRVERRMKRLREVLEANPSLLPQVRCLKIFNALHGRLPAFYKRQQSKLATFCDRFSVSRVQDDLVCLLQRFLVANISELEIVGTGKYPAYSSWTQFPARIAELLVSIAQSNSHIHTLKLSSMQDLPSIVIRKEGQNALPVNNFVHCFFSLSEPPIHIFENNFTGTQSSDENSLLSTQSLRRLNIQALYINAALPLIIDPTVQFPKLEFSSLSFNTPLQAHILRQVLTSVPPLLKELRLIVTHNELSRFKALLSSATPTKHNPKLPALKLLDLFLPLDPTVSADIQNMIQALSMSLGSPIFPLNIPMLNFRIYTMRYYPTRVDINDTAPLFITLFNSLDEVLCGHARLQRLKTVGLCLFYRDDFIARWCERVKRLATDMDMPLFPRLSLNGVVVTISAEEAQF</sequence>
<dbReference type="Proteomes" id="UP000807469">
    <property type="component" value="Unassembled WGS sequence"/>
</dbReference>
<evidence type="ECO:0000313" key="2">
    <source>
        <dbReference type="Proteomes" id="UP000807469"/>
    </source>
</evidence>
<comment type="caution">
    <text evidence="1">The sequence shown here is derived from an EMBL/GenBank/DDBJ whole genome shotgun (WGS) entry which is preliminary data.</text>
</comment>
<evidence type="ECO:0000313" key="1">
    <source>
        <dbReference type="EMBL" id="KAF9478556.1"/>
    </source>
</evidence>
<protein>
    <submittedName>
        <fullName evidence="1">Uncharacterized protein</fullName>
    </submittedName>
</protein>
<proteinExistence type="predicted"/>
<dbReference type="AlphaFoldDB" id="A0A9P5Z0H9"/>
<reference evidence="1" key="1">
    <citation type="submission" date="2020-11" db="EMBL/GenBank/DDBJ databases">
        <authorList>
            <consortium name="DOE Joint Genome Institute"/>
            <person name="Ahrendt S."/>
            <person name="Riley R."/>
            <person name="Andreopoulos W."/>
            <person name="Labutti K."/>
            <person name="Pangilinan J."/>
            <person name="Ruiz-Duenas F.J."/>
            <person name="Barrasa J.M."/>
            <person name="Sanchez-Garcia M."/>
            <person name="Camarero S."/>
            <person name="Miyauchi S."/>
            <person name="Serrano A."/>
            <person name="Linde D."/>
            <person name="Babiker R."/>
            <person name="Drula E."/>
            <person name="Ayuso-Fernandez I."/>
            <person name="Pacheco R."/>
            <person name="Padilla G."/>
            <person name="Ferreira P."/>
            <person name="Barriuso J."/>
            <person name="Kellner H."/>
            <person name="Castanera R."/>
            <person name="Alfaro M."/>
            <person name="Ramirez L."/>
            <person name="Pisabarro A.G."/>
            <person name="Kuo A."/>
            <person name="Tritt A."/>
            <person name="Lipzen A."/>
            <person name="He G."/>
            <person name="Yan M."/>
            <person name="Ng V."/>
            <person name="Cullen D."/>
            <person name="Martin F."/>
            <person name="Rosso M.-N."/>
            <person name="Henrissat B."/>
            <person name="Hibbett D."/>
            <person name="Martinez A.T."/>
            <person name="Grigoriev I.V."/>
        </authorList>
    </citation>
    <scope>NUCLEOTIDE SEQUENCE</scope>
    <source>
        <strain evidence="1">CIRM-BRFM 674</strain>
    </source>
</reference>
<organism evidence="1 2">
    <name type="scientific">Pholiota conissans</name>
    <dbReference type="NCBI Taxonomy" id="109636"/>
    <lineage>
        <taxon>Eukaryota</taxon>
        <taxon>Fungi</taxon>
        <taxon>Dikarya</taxon>
        <taxon>Basidiomycota</taxon>
        <taxon>Agaricomycotina</taxon>
        <taxon>Agaricomycetes</taxon>
        <taxon>Agaricomycetidae</taxon>
        <taxon>Agaricales</taxon>
        <taxon>Agaricineae</taxon>
        <taxon>Strophariaceae</taxon>
        <taxon>Pholiota</taxon>
    </lineage>
</organism>
<name>A0A9P5Z0H9_9AGAR</name>
<keyword evidence="2" id="KW-1185">Reference proteome</keyword>
<gene>
    <name evidence="1" type="ORF">BDN70DRAFT_994092</name>
</gene>
<accession>A0A9P5Z0H9</accession>
<dbReference type="EMBL" id="MU155231">
    <property type="protein sequence ID" value="KAF9478556.1"/>
    <property type="molecule type" value="Genomic_DNA"/>
</dbReference>